<dbReference type="PANTHER" id="PTHR10997:SF29">
    <property type="entry name" value="ARM REPEAT SUPERFAMILY PROTEIN"/>
    <property type="match status" value="1"/>
</dbReference>
<feature type="domain" description="Importin N-terminal" evidence="5">
    <location>
        <begin position="33"/>
        <end position="103"/>
    </location>
</feature>
<keyword evidence="2" id="KW-0813">Transport</keyword>
<accession>A0ABP0U966</accession>
<keyword evidence="3" id="KW-0539">Nucleus</keyword>
<dbReference type="Proteomes" id="UP001497512">
    <property type="component" value="Chromosome 2"/>
</dbReference>
<dbReference type="Pfam" id="PF03810">
    <property type="entry name" value="IBN_N"/>
    <property type="match status" value="1"/>
</dbReference>
<dbReference type="Gene3D" id="1.25.10.10">
    <property type="entry name" value="Leucine-rich Repeat Variant"/>
    <property type="match status" value="1"/>
</dbReference>
<dbReference type="SUPFAM" id="SSF48371">
    <property type="entry name" value="ARM repeat"/>
    <property type="match status" value="1"/>
</dbReference>
<feature type="compositionally biased region" description="Basic and acidic residues" evidence="4">
    <location>
        <begin position="995"/>
        <end position="1007"/>
    </location>
</feature>
<name>A0ABP0U966_9BRYO</name>
<feature type="compositionally biased region" description="Basic residues" evidence="4">
    <location>
        <begin position="432"/>
        <end position="442"/>
    </location>
</feature>
<evidence type="ECO:0000256" key="1">
    <source>
        <dbReference type="ARBA" id="ARBA00004123"/>
    </source>
</evidence>
<keyword evidence="7" id="KW-1185">Reference proteome</keyword>
<sequence>MDAMVEMASVGKEQIATWLIDTAGTQEAAVRTATAHLEDAQNMPKFALCLLMLSAGGQDKGLRVAAATYLKNFLKTHWNQQEDGLSLEEKLEFRNQLVEVLLRVDGLVLKLLAENFRLVAVSDFAKKMTWPELVPALKTAIHNSDLMNGTGNSELKTLNVLISLQTVIKPFQYFLDPTVPHEPVPEQLELISKELLGPLHAIFHHLVQQVATSKDEGCAQHDNILLVLCKAIHLTMKSHMPLSILACLGQWFNDLMVLLDTVVLEKRMDSPDQQPRLKCWKRALQICCNLVSRHRKHVDKYLPPMSNTALKIVARIANAKDVHPMQERIVSLAFDLVANILETGPGWRLMAPQFLDLVENAIFPALKMNEKDILEWVEDEDEYLRKNLPSDMDEASGWKDDLLTPRQSALNLLGLIATAKGPPTSGGTKKAAATKRKKGGKGKGKDGQGTAGEILVMPFLSQFPLPDDGAAPSSEQVLNYYGALMAYGGVHQFLRTQSAETVTALLQTKVFPLYAMVSPTPYVLATANWLLGELAFCLPEELSEEVYHALLKALQAPNDSSVSWRPVRASAAAALSSLLQEDYKPTQWLPLLQATVAGAHKQEEGEATISLQLLATVAEAGEDHVAPHVSAVAAAVQGEISKHIPPHPEPWPQMVELGFAAVASLAQTWDGAEPDEDEDDGKALANWKTGCTTVANTFSELLQRAWLMPAEEVDQTQATPPPSCLSDASVLLAATLRYTPDSTAATSMKVEPLLQVWANLVADWNAWEEEEDEAVFDSIEEAIALQGRCPMLHFTKSGIPPRPAPQVAQRSILECLVTFLTTAIESGYPTACWRACRCTHALLHVSQLSFEGEGTSNILVPRFCGVATHRFQQLTSVNVPLAKPLILLITMCFIILPEPVVKILSVEEDGSSNVTEDGASQGLLTWAEALAGLAESASDPGLSLESEMKLAVIGLQKVLVHMINSDTLRCRKVFKAAHHCLRSLLEATVDLKELVDSSETDESHSESGSDDNEDDDGDSDSNDGSESANSNDEHEETEEEFLERYAKTARELQEEAIEEAENGQDEDGHEIELGVLALVDHEKEVLACLKEHGRKLLSKQPLPKELLSRFKATFPESRSYL</sequence>
<reference evidence="6" key="1">
    <citation type="submission" date="2024-02" db="EMBL/GenBank/DDBJ databases">
        <authorList>
            <consortium name="ELIXIR-Norway"/>
            <consortium name="Elixir Norway"/>
        </authorList>
    </citation>
    <scope>NUCLEOTIDE SEQUENCE</scope>
</reference>
<protein>
    <recommendedName>
        <fullName evidence="5">Importin N-terminal domain-containing protein</fullName>
    </recommendedName>
</protein>
<comment type="subcellular location">
    <subcellularLocation>
        <location evidence="1">Nucleus</location>
    </subcellularLocation>
</comment>
<proteinExistence type="predicted"/>
<dbReference type="InterPro" id="IPR016024">
    <property type="entry name" value="ARM-type_fold"/>
</dbReference>
<evidence type="ECO:0000259" key="5">
    <source>
        <dbReference type="PROSITE" id="PS50166"/>
    </source>
</evidence>
<organism evidence="6 7">
    <name type="scientific">Sphagnum troendelagicum</name>
    <dbReference type="NCBI Taxonomy" id="128251"/>
    <lineage>
        <taxon>Eukaryota</taxon>
        <taxon>Viridiplantae</taxon>
        <taxon>Streptophyta</taxon>
        <taxon>Embryophyta</taxon>
        <taxon>Bryophyta</taxon>
        <taxon>Sphagnophytina</taxon>
        <taxon>Sphagnopsida</taxon>
        <taxon>Sphagnales</taxon>
        <taxon>Sphagnaceae</taxon>
        <taxon>Sphagnum</taxon>
    </lineage>
</organism>
<dbReference type="PROSITE" id="PS50166">
    <property type="entry name" value="IMPORTIN_B_NT"/>
    <property type="match status" value="1"/>
</dbReference>
<evidence type="ECO:0000313" key="7">
    <source>
        <dbReference type="Proteomes" id="UP001497512"/>
    </source>
</evidence>
<dbReference type="InterPro" id="IPR001494">
    <property type="entry name" value="Importin-beta_N"/>
</dbReference>
<evidence type="ECO:0000256" key="3">
    <source>
        <dbReference type="ARBA" id="ARBA00023242"/>
    </source>
</evidence>
<evidence type="ECO:0000256" key="4">
    <source>
        <dbReference type="SAM" id="MobiDB-lite"/>
    </source>
</evidence>
<gene>
    <name evidence="6" type="ORF">CSSPTR1EN2_LOCUS12858</name>
</gene>
<dbReference type="InterPro" id="IPR011989">
    <property type="entry name" value="ARM-like"/>
</dbReference>
<feature type="compositionally biased region" description="Acidic residues" evidence="4">
    <location>
        <begin position="1008"/>
        <end position="1023"/>
    </location>
</feature>
<dbReference type="EMBL" id="OZ019894">
    <property type="protein sequence ID" value="CAK9215691.1"/>
    <property type="molecule type" value="Genomic_DNA"/>
</dbReference>
<dbReference type="PANTHER" id="PTHR10997">
    <property type="entry name" value="IMPORTIN-7, 8, 11"/>
    <property type="match status" value="1"/>
</dbReference>
<feature type="region of interest" description="Disordered" evidence="4">
    <location>
        <begin position="421"/>
        <end position="450"/>
    </location>
</feature>
<evidence type="ECO:0000313" key="6">
    <source>
        <dbReference type="EMBL" id="CAK9215691.1"/>
    </source>
</evidence>
<dbReference type="SMART" id="SM00913">
    <property type="entry name" value="IBN_N"/>
    <property type="match status" value="1"/>
</dbReference>
<feature type="region of interest" description="Disordered" evidence="4">
    <location>
        <begin position="995"/>
        <end position="1041"/>
    </location>
</feature>
<evidence type="ECO:0000256" key="2">
    <source>
        <dbReference type="ARBA" id="ARBA00022448"/>
    </source>
</evidence>